<dbReference type="AlphaFoldDB" id="C9J7D4"/>
<dbReference type="HOGENOM" id="CLU_3175207_0_0_1"/>
<name>C9J7D4_HUMAN</name>
<protein>
    <submittedName>
        <fullName evidence="2">Replication initiator 1</fullName>
    </submittedName>
</protein>
<dbReference type="Ensembl" id="ENST00000467980.5">
    <property type="protein sequence ID" value="ENSP00000418279.1"/>
    <property type="gene ID" value="ENSG00000214022.12"/>
</dbReference>
<dbReference type="Bgee" id="ENSG00000214022">
    <property type="expression patterns" value="Expressed in right uterine tube and 201 other cell types or tissues"/>
</dbReference>
<dbReference type="Ensembl" id="ENST00000522266.1">
    <property type="protein sequence ID" value="ENSP00000427721.1"/>
    <property type="gene ID" value="ENSG00000214022.12"/>
</dbReference>
<gene>
    <name evidence="2" type="primary">REPIN1</name>
</gene>
<dbReference type="OrthoDB" id="654211at2759"/>
<evidence type="ECO:0000256" key="1">
    <source>
        <dbReference type="SAM" id="MobiDB-lite"/>
    </source>
</evidence>
<dbReference type="EMBL" id="AC005586">
    <property type="status" value="NOT_ANNOTATED_CDS"/>
    <property type="molecule type" value="Genomic_DNA"/>
</dbReference>
<dbReference type="HGNC" id="HGNC:17922">
    <property type="gene designation" value="REPIN1"/>
</dbReference>
<dbReference type="UCSC" id="uc064jdc.1">
    <property type="organism name" value="human"/>
</dbReference>
<dbReference type="ExpressionAtlas" id="C9J7D4">
    <property type="expression patterns" value="baseline and differential"/>
</dbReference>
<organism evidence="2 3">
    <name type="scientific">Homo sapiens</name>
    <name type="common">Human</name>
    <dbReference type="NCBI Taxonomy" id="9606"/>
    <lineage>
        <taxon>Eukaryota</taxon>
        <taxon>Metazoa</taxon>
        <taxon>Chordata</taxon>
        <taxon>Craniata</taxon>
        <taxon>Vertebrata</taxon>
        <taxon>Euteleostomi</taxon>
        <taxon>Mammalia</taxon>
        <taxon>Eutheria</taxon>
        <taxon>Euarchontoglires</taxon>
        <taxon>Primates</taxon>
        <taxon>Haplorrhini</taxon>
        <taxon>Catarrhini</taxon>
        <taxon>Hominidae</taxon>
        <taxon>Homo</taxon>
    </lineage>
</organism>
<feature type="compositionally biased region" description="Low complexity" evidence="1">
    <location>
        <begin position="15"/>
        <end position="35"/>
    </location>
</feature>
<dbReference type="Proteomes" id="UP000005640">
    <property type="component" value="Chromosome 7"/>
</dbReference>
<dbReference type="ProteomicsDB" id="8894"/>
<dbReference type="GeneTree" id="ENSGT00940000162588"/>
<proteinExistence type="predicted"/>
<accession>C9J7D4</accession>
<evidence type="ECO:0000313" key="3">
    <source>
        <dbReference type="Proteomes" id="UP000005640"/>
    </source>
</evidence>
<reference evidence="2" key="1">
    <citation type="journal article" date="2001" name="Nature">
        <title>Initial sequencing and analysis of the human genome.</title>
        <authorList>
            <consortium name="International Human Genome Sequencing Consortium"/>
            <person name="Lander E.S."/>
            <person name="Linton L.M."/>
            <person name="Birren B."/>
            <person name="Nusbaum C."/>
            <person name="Zody M.C."/>
            <person name="Baldwin J."/>
            <person name="Devon K."/>
            <person name="Dewar K."/>
            <person name="Doyle M."/>
            <person name="FitzHugh W."/>
            <person name="Funke R."/>
            <person name="Gage D."/>
            <person name="Harris K."/>
            <person name="Heaford A."/>
            <person name="Howland J."/>
            <person name="Kann L."/>
            <person name="Lehoczky J."/>
            <person name="LeVine R."/>
            <person name="McEwan P."/>
            <person name="McKernan K."/>
            <person name="Meldrim J."/>
            <person name="Mesirov J.P."/>
            <person name="Miranda C."/>
            <person name="Morris W."/>
            <person name="Naylor J."/>
            <person name="Raymond C."/>
            <person name="Rosetti M."/>
            <person name="Santos R."/>
            <person name="Sheridan A."/>
            <person name="Sougnez C."/>
            <person name="Stange-Thomann N."/>
            <person name="Stojanovic N."/>
            <person name="Subramanian A."/>
            <person name="Wyman D."/>
            <person name="Rogers J."/>
            <person name="Sulston J."/>
            <person name="Ainscough R."/>
            <person name="Beck S."/>
            <person name="Bentley D."/>
            <person name="Burton J."/>
            <person name="Clee C."/>
            <person name="Carter N."/>
            <person name="Coulson A."/>
            <person name="Deadman R."/>
            <person name="Deloukas P."/>
            <person name="Dunham A."/>
            <person name="Dunham I."/>
            <person name="Durbin R."/>
            <person name="French L."/>
            <person name="Grafham D."/>
            <person name="Gregory S."/>
            <person name="Hubbard T."/>
            <person name="Humphray S."/>
            <person name="Hunt A."/>
            <person name="Jones M."/>
            <person name="Lloyd C."/>
            <person name="McMurray A."/>
            <person name="Matthews L."/>
            <person name="Mercer S."/>
            <person name="Milne S."/>
            <person name="Mullikin J.C."/>
            <person name="Mungall A."/>
            <person name="Plumb R."/>
            <person name="Ross M."/>
            <person name="Shownkeen R."/>
            <person name="Sims S."/>
            <person name="Waterston R.H."/>
            <person name="Wilson R.K."/>
            <person name="Hillier L.W."/>
            <person name="McPherson J.D."/>
            <person name="Marra M.A."/>
            <person name="Mardis E.R."/>
            <person name="Fulton L.A."/>
            <person name="Chinwalla A.T."/>
            <person name="Pepin K.H."/>
            <person name="Gish W.R."/>
            <person name="Chissoe S.L."/>
            <person name="Wendl M.C."/>
            <person name="Delehaunty K.D."/>
            <person name="Miner T.L."/>
            <person name="Delehaunty A."/>
            <person name="Kramer J.B."/>
            <person name="Cook L.L."/>
            <person name="Fulton R.S."/>
            <person name="Johnson D.L."/>
            <person name="Minx P.J."/>
            <person name="Clifton S.W."/>
            <person name="Hawkins T."/>
            <person name="Branscomb E."/>
            <person name="Predki P."/>
            <person name="Richardson P."/>
            <person name="Wenning S."/>
            <person name="Slezak T."/>
            <person name="Doggett N."/>
            <person name="Cheng J.F."/>
            <person name="Olsen A."/>
            <person name="Lucas S."/>
            <person name="Elkin C."/>
            <person name="Uberbacher E."/>
            <person name="Frazier M."/>
            <person name="Gibbs R.A."/>
            <person name="Muzny D.M."/>
            <person name="Scherer S.E."/>
            <person name="Bouck J.B."/>
            <person name="Sodergren E.J."/>
            <person name="Worley K.C."/>
            <person name="Rives C.M."/>
            <person name="Gorrell J.H."/>
            <person name="Metzker M.L."/>
            <person name="Naylor S.L."/>
            <person name="Kucherlapati R.S."/>
            <person name="Nelson D.L."/>
            <person name="Weinstock G.M."/>
            <person name="Sakaki Y."/>
            <person name="Fujiyama A."/>
            <person name="Hattori M."/>
            <person name="Yada T."/>
            <person name="Toyoda A."/>
            <person name="Itoh T."/>
            <person name="Kawagoe C."/>
            <person name="Watanabe H."/>
            <person name="Totoki Y."/>
            <person name="Taylor T."/>
            <person name="Weissenbach J."/>
            <person name="Heilig R."/>
            <person name="Saurin W."/>
            <person name="Artiguenave F."/>
            <person name="Brottier P."/>
            <person name="Bruls T."/>
            <person name="Pelletier E."/>
            <person name="Robert C."/>
            <person name="Wincker P."/>
            <person name="Smith D.R."/>
            <person name="Doucette-Stamm L."/>
            <person name="Rubenfield M."/>
            <person name="Weinstock K."/>
            <person name="Lee H.M."/>
            <person name="Dubois J."/>
            <person name="Rosenthal A."/>
            <person name="Platzer M."/>
            <person name="Nyakatura G."/>
            <person name="Taudien S."/>
            <person name="Rump A."/>
            <person name="Yang H."/>
            <person name="Yu J."/>
            <person name="Wang J."/>
            <person name="Huang G."/>
            <person name="Gu J."/>
            <person name="Hood L."/>
            <person name="Rowen L."/>
            <person name="Madan A."/>
            <person name="Qin S."/>
            <person name="Davis R.W."/>
            <person name="Federspiel N.A."/>
            <person name="Abola A.P."/>
            <person name="Proctor M.J."/>
            <person name="Myers R.M."/>
            <person name="Schmutz J."/>
            <person name="Dickson M."/>
            <person name="Grimwood J."/>
            <person name="Cox D.R."/>
            <person name="Olson M.V."/>
            <person name="Kaul R."/>
            <person name="Raymond C."/>
            <person name="Shimizu N."/>
            <person name="Kawasaki K."/>
            <person name="Minoshima S."/>
            <person name="Evans G.A."/>
            <person name="Athanasiou M."/>
            <person name="Schultz R."/>
            <person name="Roe B.A."/>
            <person name="Chen F."/>
            <person name="Pan H."/>
            <person name="Ramser J."/>
            <person name="Lehrach H."/>
            <person name="Reinhardt R."/>
            <person name="McCombie W.R."/>
            <person name="de la Bastide M."/>
            <person name="Dedhia N."/>
            <person name="Blocker H."/>
            <person name="Hornischer K."/>
            <person name="Nordsiek G."/>
            <person name="Agarwala R."/>
            <person name="Aravind L."/>
            <person name="Bailey J.A."/>
            <person name="Bateman A."/>
            <person name="Batzoglou S."/>
            <person name="Birney E."/>
            <person name="Bork P."/>
            <person name="Brown D.G."/>
            <person name="Burge C.B."/>
            <person name="Cerutti L."/>
            <person name="Chen H.C."/>
            <person name="Church D."/>
            <person name="Clamp M."/>
            <person name="Copley R.R."/>
            <person name="Doerks T."/>
            <person name="Eddy S.R."/>
            <person name="Eichler E.E."/>
            <person name="Furey T.S."/>
            <person name="Galagan J."/>
            <person name="Gilbert J.G."/>
            <person name="Harmon C."/>
            <person name="Hayashizaki Y."/>
            <person name="Haussler D."/>
            <person name="Hermjakob H."/>
            <person name="Hokamp K."/>
            <person name="Jang W."/>
            <person name="Johnson L.S."/>
            <person name="Jones T.A."/>
            <person name="Kasif S."/>
            <person name="Kaspryzk A."/>
            <person name="Kennedy S."/>
            <person name="Kent W.J."/>
            <person name="Kitts P."/>
            <person name="Koonin E.V."/>
            <person name="Korf I."/>
            <person name="Kulp D."/>
            <person name="Lancet D."/>
            <person name="Lowe T.M."/>
            <person name="McLysaght A."/>
            <person name="Mikkelsen T."/>
            <person name="Moran J.V."/>
            <person name="Mulder N."/>
            <person name="Pollara V.J."/>
            <person name="Ponting C.P."/>
            <person name="Schuler G."/>
            <person name="Schultz J."/>
            <person name="Slater G."/>
            <person name="Smit A.F."/>
            <person name="Stupka E."/>
            <person name="Szustakowski J."/>
            <person name="Thierry-Mieg D."/>
            <person name="Thierry-Mieg J."/>
            <person name="Wagner L."/>
            <person name="Wallis J."/>
            <person name="Wheeler R."/>
            <person name="Williams A."/>
            <person name="Wolf Y.I."/>
            <person name="Wolfe K.H."/>
            <person name="Yang S.P."/>
            <person name="Yeh R.F."/>
            <person name="Collins F."/>
            <person name="Guyer M.S."/>
            <person name="Peterson J."/>
            <person name="Felsenfeld A."/>
            <person name="Wetterstrand K.A."/>
            <person name="Patrinos A."/>
            <person name="Morgan M.J."/>
            <person name="de Jong P."/>
            <person name="Catanese J.J."/>
            <person name="Osoegawa K."/>
            <person name="Shizuya H."/>
            <person name="Choi S."/>
            <person name="Chen Y.J."/>
        </authorList>
    </citation>
    <scope>NUCLEOTIDE SEQUENCE [LARGE SCALE GENOMIC DNA]</scope>
</reference>
<reference evidence="2 3" key="2">
    <citation type="journal article" date="2003" name="Nature">
        <title>The DNA sequence of human chromosome 7.</title>
        <authorList>
            <person name="Hillier L.W."/>
            <person name="Fulton R.S."/>
            <person name="Fulton L.A."/>
            <person name="Graves T.A."/>
            <person name="Pepin K.H."/>
            <person name="Wagner-McPherson C."/>
            <person name="Layman D."/>
            <person name="Maas J."/>
            <person name="Jaeger S."/>
            <person name="Walker R."/>
            <person name="Wylie K."/>
            <person name="Sekhon M."/>
            <person name="Becker M.C."/>
            <person name="O'Laughlin M.D."/>
            <person name="Schaller M.E."/>
            <person name="Fewell G.A."/>
            <person name="Delehaunty K.D."/>
            <person name="Miner T.L."/>
            <person name="Nash W.E."/>
            <person name="Cordes M."/>
            <person name="Du H."/>
            <person name="Sun H."/>
            <person name="Edwards J."/>
            <person name="Bradshaw-Cordum H."/>
            <person name="Ali J."/>
            <person name="Andrews S."/>
            <person name="Isak A."/>
            <person name="Vanbrunt A."/>
            <person name="Nguyen C."/>
            <person name="Du F."/>
            <person name="Lamar B."/>
            <person name="Courtney L."/>
            <person name="Kalicki J."/>
            <person name="Ozersky P."/>
            <person name="Bielicki L."/>
            <person name="Scott K."/>
            <person name="Holmes A."/>
            <person name="Harkins R."/>
            <person name="Harris A."/>
            <person name="Strong C.M."/>
            <person name="Hou S."/>
            <person name="Tomlinson C."/>
            <person name="Dauphin-Kohlberg S."/>
            <person name="Kozlowicz-Reilly A."/>
            <person name="Leonard S."/>
            <person name="Rohlfing T."/>
            <person name="Rock S.M."/>
            <person name="Tin-Wollam A.M."/>
            <person name="Abbott A."/>
            <person name="Minx P."/>
            <person name="Maupin R."/>
            <person name="Strowmatt C."/>
            <person name="Latreille P."/>
            <person name="Miller N."/>
            <person name="Johnson D."/>
            <person name="Murray J."/>
            <person name="Woessner J.P."/>
            <person name="Wendl M.C."/>
            <person name="Yang S.P."/>
            <person name="Schultz B.R."/>
            <person name="Wallis J.W."/>
            <person name="Spieth J."/>
            <person name="Bieri T.A."/>
            <person name="Nelson J.O."/>
            <person name="Berkowicz N."/>
            <person name="Wohldmann P.E."/>
            <person name="Cook L.L."/>
            <person name="Hickenbotham M.T."/>
            <person name="Eldred J."/>
            <person name="Williams D."/>
            <person name="Bedell J.A."/>
            <person name="Mardis E.R."/>
            <person name="Clifton S.W."/>
            <person name="Chissoe S.L."/>
            <person name="Marra M.A."/>
            <person name="Raymond C."/>
            <person name="Haugen E."/>
            <person name="Gillett W."/>
            <person name="Zhou Y."/>
            <person name="James R."/>
            <person name="Phelps K."/>
            <person name="Iadanoto S."/>
            <person name="Bubb K."/>
            <person name="Simms E."/>
            <person name="Levy R."/>
            <person name="Clendenning J."/>
            <person name="Kaul R."/>
            <person name="Kent W.J."/>
            <person name="Furey T.S."/>
            <person name="Baertsch R.A."/>
            <person name="Brent M.R."/>
            <person name="Keibler E."/>
            <person name="Flicek P."/>
            <person name="Bork P."/>
            <person name="Suyama M."/>
            <person name="Bailey J.A."/>
            <person name="Portnoy M.E."/>
            <person name="Torrents D."/>
            <person name="Chinwalla A.T."/>
            <person name="Gish W.R."/>
            <person name="Eddy S.R."/>
            <person name="McPherson J.D."/>
            <person name="Olson M.V."/>
            <person name="Eichler E.E."/>
            <person name="Green E.D."/>
            <person name="Waterston R.H."/>
            <person name="Wilson R.K."/>
        </authorList>
    </citation>
    <scope>NUCLEOTIDE SEQUENCE [LARGE SCALE GENOMIC DNA]</scope>
</reference>
<dbReference type="OpenTargets" id="ENSG00000214022"/>
<feature type="region of interest" description="Disordered" evidence="1">
    <location>
        <begin position="1"/>
        <end position="35"/>
    </location>
</feature>
<evidence type="ECO:0000313" key="2">
    <source>
        <dbReference type="Ensembl" id="ENSP00000418279.1"/>
    </source>
</evidence>
<keyword evidence="3" id="KW-1185">Reference proteome</keyword>
<sequence>MDGRRVPAQPAAEVRPGQGRGATAGPRGAAPPAGRVTVRLASLQSEV</sequence>
<dbReference type="ChiTaRS" id="REPIN1">
    <property type="organism name" value="human"/>
</dbReference>
<reference evidence="2" key="4">
    <citation type="submission" date="2025-05" db="UniProtKB">
        <authorList>
            <consortium name="Ensembl"/>
        </authorList>
    </citation>
    <scope>IDENTIFICATION</scope>
</reference>
<dbReference type="VEuPathDB" id="HostDB:ENSG00000214022"/>
<reference evidence="2" key="3">
    <citation type="journal article" date="2004" name="Nature">
        <title>Finishing the euchromatic sequence of the human genome.</title>
        <authorList>
            <consortium name="International Human Genome Sequencing Consortium"/>
        </authorList>
    </citation>
    <scope>NUCLEOTIDE SEQUENCE [LARGE SCALE GENOMIC DNA]</scope>
</reference>